<comment type="caution">
    <text evidence="3">The sequence shown here is derived from an EMBL/GenBank/DDBJ whole genome shotgun (WGS) entry which is preliminary data.</text>
</comment>
<name>A0ABD0LL48_9CAEN</name>
<dbReference type="SMART" id="SM00355">
    <property type="entry name" value="ZnF_C2H2"/>
    <property type="match status" value="3"/>
</dbReference>
<dbReference type="PROSITE" id="PS00028">
    <property type="entry name" value="ZINC_FINGER_C2H2_1"/>
    <property type="match status" value="1"/>
</dbReference>
<dbReference type="EMBL" id="JACVVK020000038">
    <property type="protein sequence ID" value="KAK7500267.1"/>
    <property type="molecule type" value="Genomic_DNA"/>
</dbReference>
<feature type="region of interest" description="Disordered" evidence="1">
    <location>
        <begin position="122"/>
        <end position="147"/>
    </location>
</feature>
<evidence type="ECO:0000256" key="1">
    <source>
        <dbReference type="SAM" id="MobiDB-lite"/>
    </source>
</evidence>
<dbReference type="AlphaFoldDB" id="A0ABD0LL48"/>
<gene>
    <name evidence="3" type="ORF">BaRGS_00008490</name>
</gene>
<feature type="compositionally biased region" description="Pro residues" evidence="1">
    <location>
        <begin position="167"/>
        <end position="176"/>
    </location>
</feature>
<sequence>MDSDPPVPFACESGRPHWPPGIGSTSNITTETRDFKSVTRIHSLPAASLSSSLATPTSSSVDVMKVTVHCSVTDVMIVLGRLDWQCYACNEIYGLDNSIDKHLSERHQKTVGPLLSTAEEQVQTVPTDILQPKSRSKSKRSERAILKTDISSRNIRPFLESLVASAPSPPPPPPPSMQSTGIQTQAEPSGTKTVKKATAKFKAGLKRSRAKRGIAAASPKPSTPTLASGSQQSTDILICGGCRMQFSSIQSLSKHKKAPCNTTEACQCHADQENDEPEKPAAAPVKEEKEHIRSSITVQQHPQLGCAACNAKFDSVWALCHHCQTQHSYSIFKEYRLSDSLAAAAKEQKKEAGSEAAAGPSTKTLASSSSGKETAAATGLKTVRLAQE</sequence>
<evidence type="ECO:0000259" key="2">
    <source>
        <dbReference type="PROSITE" id="PS00028"/>
    </source>
</evidence>
<evidence type="ECO:0000313" key="3">
    <source>
        <dbReference type="EMBL" id="KAK7500267.1"/>
    </source>
</evidence>
<evidence type="ECO:0000313" key="4">
    <source>
        <dbReference type="Proteomes" id="UP001519460"/>
    </source>
</evidence>
<dbReference type="InterPro" id="IPR013087">
    <property type="entry name" value="Znf_C2H2_type"/>
</dbReference>
<accession>A0ABD0LL48</accession>
<feature type="compositionally biased region" description="Basic residues" evidence="1">
    <location>
        <begin position="193"/>
        <end position="212"/>
    </location>
</feature>
<feature type="compositionally biased region" description="Polar residues" evidence="1">
    <location>
        <begin position="361"/>
        <end position="372"/>
    </location>
</feature>
<proteinExistence type="predicted"/>
<feature type="region of interest" description="Disordered" evidence="1">
    <location>
        <begin position="346"/>
        <end position="388"/>
    </location>
</feature>
<feature type="domain" description="C2H2-type" evidence="2">
    <location>
        <begin position="86"/>
        <end position="107"/>
    </location>
</feature>
<keyword evidence="4" id="KW-1185">Reference proteome</keyword>
<feature type="compositionally biased region" description="Polar residues" evidence="1">
    <location>
        <begin position="177"/>
        <end position="190"/>
    </location>
</feature>
<organism evidence="3 4">
    <name type="scientific">Batillaria attramentaria</name>
    <dbReference type="NCBI Taxonomy" id="370345"/>
    <lineage>
        <taxon>Eukaryota</taxon>
        <taxon>Metazoa</taxon>
        <taxon>Spiralia</taxon>
        <taxon>Lophotrochozoa</taxon>
        <taxon>Mollusca</taxon>
        <taxon>Gastropoda</taxon>
        <taxon>Caenogastropoda</taxon>
        <taxon>Sorbeoconcha</taxon>
        <taxon>Cerithioidea</taxon>
        <taxon>Batillariidae</taxon>
        <taxon>Batillaria</taxon>
    </lineage>
</organism>
<dbReference type="Proteomes" id="UP001519460">
    <property type="component" value="Unassembled WGS sequence"/>
</dbReference>
<reference evidence="3 4" key="1">
    <citation type="journal article" date="2023" name="Sci. Data">
        <title>Genome assembly of the Korean intertidal mud-creeper Batillaria attramentaria.</title>
        <authorList>
            <person name="Patra A.K."/>
            <person name="Ho P.T."/>
            <person name="Jun S."/>
            <person name="Lee S.J."/>
            <person name="Kim Y."/>
            <person name="Won Y.J."/>
        </authorList>
    </citation>
    <scope>NUCLEOTIDE SEQUENCE [LARGE SCALE GENOMIC DNA]</scope>
    <source>
        <strain evidence="3">Wonlab-2016</strain>
    </source>
</reference>
<protein>
    <recommendedName>
        <fullName evidence="2">C2H2-type domain-containing protein</fullName>
    </recommendedName>
</protein>
<feature type="region of interest" description="Disordered" evidence="1">
    <location>
        <begin position="163"/>
        <end position="230"/>
    </location>
</feature>